<evidence type="ECO:0000256" key="1">
    <source>
        <dbReference type="ARBA" id="ARBA00022801"/>
    </source>
</evidence>
<dbReference type="Proteomes" id="UP000318297">
    <property type="component" value="Unassembled WGS sequence"/>
</dbReference>
<organism evidence="3 4">
    <name type="scientific">Rudaeicoccus suwonensis</name>
    <dbReference type="NCBI Taxonomy" id="657409"/>
    <lineage>
        <taxon>Bacteria</taxon>
        <taxon>Bacillati</taxon>
        <taxon>Actinomycetota</taxon>
        <taxon>Actinomycetes</taxon>
        <taxon>Micrococcales</taxon>
        <taxon>Dermacoccaceae</taxon>
        <taxon>Rudaeicoccus</taxon>
    </lineage>
</organism>
<dbReference type="InterPro" id="IPR049492">
    <property type="entry name" value="BD-FAE-like_dom"/>
</dbReference>
<dbReference type="InterPro" id="IPR050300">
    <property type="entry name" value="GDXG_lipolytic_enzyme"/>
</dbReference>
<dbReference type="PANTHER" id="PTHR48081:SF13">
    <property type="entry name" value="ALPHA_BETA HYDROLASE"/>
    <property type="match status" value="1"/>
</dbReference>
<protein>
    <submittedName>
        <fullName evidence="3">Alpha/beta hydrolase family protein</fullName>
    </submittedName>
</protein>
<dbReference type="OrthoDB" id="9803828at2"/>
<keyword evidence="1 3" id="KW-0378">Hydrolase</keyword>
<name>A0A561E777_9MICO</name>
<feature type="domain" description="BD-FAE-like" evidence="2">
    <location>
        <begin position="70"/>
        <end position="254"/>
    </location>
</feature>
<keyword evidence="4" id="KW-1185">Reference proteome</keyword>
<evidence type="ECO:0000313" key="4">
    <source>
        <dbReference type="Proteomes" id="UP000318297"/>
    </source>
</evidence>
<dbReference type="GO" id="GO:0016787">
    <property type="term" value="F:hydrolase activity"/>
    <property type="evidence" value="ECO:0007669"/>
    <property type="project" value="UniProtKB-KW"/>
</dbReference>
<dbReference type="AlphaFoldDB" id="A0A561E777"/>
<proteinExistence type="predicted"/>
<dbReference type="Gene3D" id="3.40.50.1820">
    <property type="entry name" value="alpha/beta hydrolase"/>
    <property type="match status" value="1"/>
</dbReference>
<dbReference type="SUPFAM" id="SSF53474">
    <property type="entry name" value="alpha/beta-Hydrolases"/>
    <property type="match status" value="1"/>
</dbReference>
<evidence type="ECO:0000259" key="2">
    <source>
        <dbReference type="Pfam" id="PF20434"/>
    </source>
</evidence>
<comment type="caution">
    <text evidence="3">The sequence shown here is derived from an EMBL/GenBank/DDBJ whole genome shotgun (WGS) entry which is preliminary data.</text>
</comment>
<dbReference type="EMBL" id="VIVQ01000001">
    <property type="protein sequence ID" value="TWE11454.1"/>
    <property type="molecule type" value="Genomic_DNA"/>
</dbReference>
<reference evidence="3 4" key="1">
    <citation type="submission" date="2019-06" db="EMBL/GenBank/DDBJ databases">
        <title>Sequencing the genomes of 1000 actinobacteria strains.</title>
        <authorList>
            <person name="Klenk H.-P."/>
        </authorList>
    </citation>
    <scope>NUCLEOTIDE SEQUENCE [LARGE SCALE GENOMIC DNA]</scope>
    <source>
        <strain evidence="3 4">DSM 19560</strain>
    </source>
</reference>
<sequence>MRLEVQPRRNILTQLIEGLLLERGFVVRSFTVQLTPPTHHFVESYPDLVYTQFEGDHLLSGGQQLHFDFLKPVTKTPTPLVVFVKGGGFRNVHRARYLPALVPLAQRGIAIASVEYRTSNLVKFPQPVEDVREALRYIRAHAIEFNIDPTNVGMWGNSAGATIVTIAGASADEGAEPIRAVASWYGIHDPLRSSKFRASGSPMRATLGPPDDEGGHWYKPSDCIGPQSPPMFLVHGTDDQVVPMEQSVALAETLDEVGVPYELMLIEGGRHDFAQTSTCTDALQHTLDFLYNHLIKSDDSHNS</sequence>
<dbReference type="PANTHER" id="PTHR48081">
    <property type="entry name" value="AB HYDROLASE SUPERFAMILY PROTEIN C4A8.06C"/>
    <property type="match status" value="1"/>
</dbReference>
<accession>A0A561E777</accession>
<gene>
    <name evidence="3" type="ORF">BKA23_0222</name>
</gene>
<dbReference type="Pfam" id="PF20434">
    <property type="entry name" value="BD-FAE"/>
    <property type="match status" value="1"/>
</dbReference>
<dbReference type="RefSeq" id="WP_145224738.1">
    <property type="nucleotide sequence ID" value="NZ_VIVQ01000001.1"/>
</dbReference>
<evidence type="ECO:0000313" key="3">
    <source>
        <dbReference type="EMBL" id="TWE11454.1"/>
    </source>
</evidence>
<dbReference type="InterPro" id="IPR029058">
    <property type="entry name" value="AB_hydrolase_fold"/>
</dbReference>